<dbReference type="RefSeq" id="XP_020094709.1">
    <property type="nucleotide sequence ID" value="XM_020239120.1"/>
</dbReference>
<evidence type="ECO:0000313" key="3">
    <source>
        <dbReference type="RefSeq" id="XP_020094709.1"/>
    </source>
</evidence>
<dbReference type="InterPro" id="IPR011333">
    <property type="entry name" value="SKP1/BTB/POZ_sf"/>
</dbReference>
<name>A0A6P5FFG7_ANACO</name>
<evidence type="ECO:0000313" key="2">
    <source>
        <dbReference type="Proteomes" id="UP000515123"/>
    </source>
</evidence>
<accession>A0A6P5FFG7</accession>
<sequence>MLKFRADVGDGEVIVPVREVTGRVLRQVLEYCEMHARHDAASSACGDEAARERLRKEIEEWDARFIDVDLSAFYDLLMVGGLQDLAVLE</sequence>
<gene>
    <name evidence="3" type="primary">LOC109714477</name>
</gene>
<proteinExistence type="predicted"/>
<comment type="pathway">
    <text evidence="1">Protein modification; protein ubiquitination.</text>
</comment>
<keyword evidence="2" id="KW-1185">Reference proteome</keyword>
<protein>
    <submittedName>
        <fullName evidence="3">E3 ubiquitin ligase complex SCF subunit sconC-like isoform X2</fullName>
    </submittedName>
</protein>
<reference evidence="2" key="1">
    <citation type="journal article" date="2015" name="Nat. Genet.">
        <title>The pineapple genome and the evolution of CAM photosynthesis.</title>
        <authorList>
            <person name="Ming R."/>
            <person name="VanBuren R."/>
            <person name="Wai C.M."/>
            <person name="Tang H."/>
            <person name="Schatz M.C."/>
            <person name="Bowers J.E."/>
            <person name="Lyons E."/>
            <person name="Wang M.L."/>
            <person name="Chen J."/>
            <person name="Biggers E."/>
            <person name="Zhang J."/>
            <person name="Huang L."/>
            <person name="Zhang L."/>
            <person name="Miao W."/>
            <person name="Zhang J."/>
            <person name="Ye Z."/>
            <person name="Miao C."/>
            <person name="Lin Z."/>
            <person name="Wang H."/>
            <person name="Zhou H."/>
            <person name="Yim W.C."/>
            <person name="Priest H.D."/>
            <person name="Zheng C."/>
            <person name="Woodhouse M."/>
            <person name="Edger P.P."/>
            <person name="Guyot R."/>
            <person name="Guo H.B."/>
            <person name="Guo H."/>
            <person name="Zheng G."/>
            <person name="Singh R."/>
            <person name="Sharma A."/>
            <person name="Min X."/>
            <person name="Zheng Y."/>
            <person name="Lee H."/>
            <person name="Gurtowski J."/>
            <person name="Sedlazeck F.J."/>
            <person name="Harkess A."/>
            <person name="McKain M.R."/>
            <person name="Liao Z."/>
            <person name="Fang J."/>
            <person name="Liu J."/>
            <person name="Zhang X."/>
            <person name="Zhang Q."/>
            <person name="Hu W."/>
            <person name="Qin Y."/>
            <person name="Wang K."/>
            <person name="Chen L.Y."/>
            <person name="Shirley N."/>
            <person name="Lin Y.R."/>
            <person name="Liu L.Y."/>
            <person name="Hernandez A.G."/>
            <person name="Wright C.L."/>
            <person name="Bulone V."/>
            <person name="Tuskan G.A."/>
            <person name="Heath K."/>
            <person name="Zee F."/>
            <person name="Moore P.H."/>
            <person name="Sunkar R."/>
            <person name="Leebens-Mack J.H."/>
            <person name="Mockler T."/>
            <person name="Bennetzen J.L."/>
            <person name="Freeling M."/>
            <person name="Sankoff D."/>
            <person name="Paterson A.H."/>
            <person name="Zhu X."/>
            <person name="Yang X."/>
            <person name="Smith J.A."/>
            <person name="Cushman J.C."/>
            <person name="Paull R.E."/>
            <person name="Yu Q."/>
        </authorList>
    </citation>
    <scope>NUCLEOTIDE SEQUENCE [LARGE SCALE GENOMIC DNA]</scope>
    <source>
        <strain evidence="2">cv. F153</strain>
    </source>
</reference>
<dbReference type="AlphaFoldDB" id="A0A6P5FFG7"/>
<reference evidence="3" key="2">
    <citation type="submission" date="2025-08" db="UniProtKB">
        <authorList>
            <consortium name="RefSeq"/>
        </authorList>
    </citation>
    <scope>IDENTIFICATION</scope>
    <source>
        <tissue evidence="3">Leaf</tissue>
    </source>
</reference>
<evidence type="ECO:0000256" key="1">
    <source>
        <dbReference type="ARBA" id="ARBA00004906"/>
    </source>
</evidence>
<dbReference type="Proteomes" id="UP000515123">
    <property type="component" value="Linkage group 8"/>
</dbReference>
<dbReference type="SUPFAM" id="SSF54695">
    <property type="entry name" value="POZ domain"/>
    <property type="match status" value="1"/>
</dbReference>
<dbReference type="Gene3D" id="3.30.710.10">
    <property type="entry name" value="Potassium Channel Kv1.1, Chain A"/>
    <property type="match status" value="1"/>
</dbReference>
<dbReference type="OrthoDB" id="2342932at2759"/>
<dbReference type="GeneID" id="109714477"/>
<organism evidence="2 3">
    <name type="scientific">Ananas comosus</name>
    <name type="common">Pineapple</name>
    <name type="synonym">Ananas ananas</name>
    <dbReference type="NCBI Taxonomy" id="4615"/>
    <lineage>
        <taxon>Eukaryota</taxon>
        <taxon>Viridiplantae</taxon>
        <taxon>Streptophyta</taxon>
        <taxon>Embryophyta</taxon>
        <taxon>Tracheophyta</taxon>
        <taxon>Spermatophyta</taxon>
        <taxon>Magnoliopsida</taxon>
        <taxon>Liliopsida</taxon>
        <taxon>Poales</taxon>
        <taxon>Bromeliaceae</taxon>
        <taxon>Bromelioideae</taxon>
        <taxon>Ananas</taxon>
    </lineage>
</organism>